<accession>A0ABQ6DZB8</accession>
<dbReference type="EMBL" id="BSPQ01000004">
    <property type="protein sequence ID" value="GLS90499.1"/>
    <property type="molecule type" value="Genomic_DNA"/>
</dbReference>
<gene>
    <name evidence="3" type="ORF">GCM10007916_15660</name>
</gene>
<organism evidence="3 4">
    <name type="scientific">Psychromonas marina</name>
    <dbReference type="NCBI Taxonomy" id="88364"/>
    <lineage>
        <taxon>Bacteria</taxon>
        <taxon>Pseudomonadati</taxon>
        <taxon>Pseudomonadota</taxon>
        <taxon>Gammaproteobacteria</taxon>
        <taxon>Alteromonadales</taxon>
        <taxon>Psychromonadaceae</taxon>
        <taxon>Psychromonas</taxon>
    </lineage>
</organism>
<feature type="transmembrane region" description="Helical" evidence="1">
    <location>
        <begin position="117"/>
        <end position="141"/>
    </location>
</feature>
<feature type="transmembrane region" description="Helical" evidence="1">
    <location>
        <begin position="36"/>
        <end position="58"/>
    </location>
</feature>
<reference evidence="4" key="1">
    <citation type="journal article" date="2019" name="Int. J. Syst. Evol. Microbiol.">
        <title>The Global Catalogue of Microorganisms (GCM) 10K type strain sequencing project: providing services to taxonomists for standard genome sequencing and annotation.</title>
        <authorList>
            <consortium name="The Broad Institute Genomics Platform"/>
            <consortium name="The Broad Institute Genome Sequencing Center for Infectious Disease"/>
            <person name="Wu L."/>
            <person name="Ma J."/>
        </authorList>
    </citation>
    <scope>NUCLEOTIDE SEQUENCE [LARGE SCALE GENOMIC DNA]</scope>
    <source>
        <strain evidence="4">NBRC 103166</strain>
    </source>
</reference>
<evidence type="ECO:0000256" key="1">
    <source>
        <dbReference type="SAM" id="Phobius"/>
    </source>
</evidence>
<keyword evidence="1" id="KW-0812">Transmembrane</keyword>
<keyword evidence="1" id="KW-0472">Membrane</keyword>
<keyword evidence="4" id="KW-1185">Reference proteome</keyword>
<dbReference type="RefSeq" id="WP_284203627.1">
    <property type="nucleotide sequence ID" value="NZ_BSPQ01000004.1"/>
</dbReference>
<dbReference type="Pfam" id="PF07331">
    <property type="entry name" value="TctB"/>
    <property type="match status" value="1"/>
</dbReference>
<feature type="transmembrane region" description="Helical" evidence="1">
    <location>
        <begin position="6"/>
        <end position="24"/>
    </location>
</feature>
<dbReference type="InterPro" id="IPR009936">
    <property type="entry name" value="DUF1468"/>
</dbReference>
<evidence type="ECO:0000313" key="4">
    <source>
        <dbReference type="Proteomes" id="UP001157353"/>
    </source>
</evidence>
<protein>
    <recommendedName>
        <fullName evidence="2">DUF1468 domain-containing protein</fullName>
    </recommendedName>
</protein>
<evidence type="ECO:0000259" key="2">
    <source>
        <dbReference type="Pfam" id="PF07331"/>
    </source>
</evidence>
<feature type="transmembrane region" description="Helical" evidence="1">
    <location>
        <begin position="78"/>
        <end position="110"/>
    </location>
</feature>
<keyword evidence="1" id="KW-1133">Transmembrane helix</keyword>
<evidence type="ECO:0000313" key="3">
    <source>
        <dbReference type="EMBL" id="GLS90499.1"/>
    </source>
</evidence>
<name>A0ABQ6DZB8_9GAMM</name>
<proteinExistence type="predicted"/>
<sequence>MLNRNILFPALIIALSAILLVLISQFPEPRFQDAPVGADFFPAAIAIIQIIICGVLIVQHKNNKKTVKEEPLLSSKSIFGVVFLIAYAVLISLVGYLLASLIGFTFYLIYYKVKKPLYYIVAWIFVFTIYFLFGEVFVISLPEGLLFY</sequence>
<dbReference type="Proteomes" id="UP001157353">
    <property type="component" value="Unassembled WGS sequence"/>
</dbReference>
<feature type="domain" description="DUF1468" evidence="2">
    <location>
        <begin position="8"/>
        <end position="142"/>
    </location>
</feature>
<comment type="caution">
    <text evidence="3">The sequence shown here is derived from an EMBL/GenBank/DDBJ whole genome shotgun (WGS) entry which is preliminary data.</text>
</comment>